<evidence type="ECO:0000313" key="3">
    <source>
        <dbReference type="Proteomes" id="UP000324897"/>
    </source>
</evidence>
<dbReference type="EMBL" id="RWGY01000007">
    <property type="protein sequence ID" value="TVU41644.1"/>
    <property type="molecule type" value="Genomic_DNA"/>
</dbReference>
<dbReference type="AlphaFoldDB" id="A0A5J9W2A9"/>
<sequence length="128" mass="13029">MNSRNVTARYRGPNSPAAATSSSAGATRQSPVGMMNVATDVRGRAAASGTARCSTLFSRPKNLTEVIEVKACLELVSEVDDEGAGHGADVDPFAAAVRDLEAGDVALAEQRDECGGRPSVRAGSGHGG</sequence>
<feature type="region of interest" description="Disordered" evidence="1">
    <location>
        <begin position="109"/>
        <end position="128"/>
    </location>
</feature>
<feature type="non-terminal residue" evidence="2">
    <location>
        <position position="1"/>
    </location>
</feature>
<feature type="region of interest" description="Disordered" evidence="1">
    <location>
        <begin position="1"/>
        <end position="32"/>
    </location>
</feature>
<protein>
    <submittedName>
        <fullName evidence="2">Uncharacterized protein</fullName>
    </submittedName>
</protein>
<gene>
    <name evidence="2" type="ORF">EJB05_15179</name>
</gene>
<organism evidence="2 3">
    <name type="scientific">Eragrostis curvula</name>
    <name type="common">weeping love grass</name>
    <dbReference type="NCBI Taxonomy" id="38414"/>
    <lineage>
        <taxon>Eukaryota</taxon>
        <taxon>Viridiplantae</taxon>
        <taxon>Streptophyta</taxon>
        <taxon>Embryophyta</taxon>
        <taxon>Tracheophyta</taxon>
        <taxon>Spermatophyta</taxon>
        <taxon>Magnoliopsida</taxon>
        <taxon>Liliopsida</taxon>
        <taxon>Poales</taxon>
        <taxon>Poaceae</taxon>
        <taxon>PACMAD clade</taxon>
        <taxon>Chloridoideae</taxon>
        <taxon>Eragrostideae</taxon>
        <taxon>Eragrostidinae</taxon>
        <taxon>Eragrostis</taxon>
    </lineage>
</organism>
<dbReference type="OrthoDB" id="10652170at2759"/>
<reference evidence="2 3" key="1">
    <citation type="journal article" date="2019" name="Sci. Rep.">
        <title>A high-quality genome of Eragrostis curvula grass provides insights into Poaceae evolution and supports new strategies to enhance forage quality.</title>
        <authorList>
            <person name="Carballo J."/>
            <person name="Santos B.A.C.M."/>
            <person name="Zappacosta D."/>
            <person name="Garbus I."/>
            <person name="Selva J.P."/>
            <person name="Gallo C.A."/>
            <person name="Diaz A."/>
            <person name="Albertini E."/>
            <person name="Caccamo M."/>
            <person name="Echenique V."/>
        </authorList>
    </citation>
    <scope>NUCLEOTIDE SEQUENCE [LARGE SCALE GENOMIC DNA]</scope>
    <source>
        <strain evidence="3">cv. Victoria</strain>
        <tissue evidence="2">Leaf</tissue>
    </source>
</reference>
<feature type="compositionally biased region" description="Low complexity" evidence="1">
    <location>
        <begin position="12"/>
        <end position="27"/>
    </location>
</feature>
<keyword evidence="3" id="KW-1185">Reference proteome</keyword>
<proteinExistence type="predicted"/>
<evidence type="ECO:0000256" key="1">
    <source>
        <dbReference type="SAM" id="MobiDB-lite"/>
    </source>
</evidence>
<evidence type="ECO:0000313" key="2">
    <source>
        <dbReference type="EMBL" id="TVU41644.1"/>
    </source>
</evidence>
<dbReference type="Gramene" id="TVU41644">
    <property type="protein sequence ID" value="TVU41644"/>
    <property type="gene ID" value="EJB05_15179"/>
</dbReference>
<dbReference type="Proteomes" id="UP000324897">
    <property type="component" value="Chromosome 4"/>
</dbReference>
<accession>A0A5J9W2A9</accession>
<name>A0A5J9W2A9_9POAL</name>
<comment type="caution">
    <text evidence="2">The sequence shown here is derived from an EMBL/GenBank/DDBJ whole genome shotgun (WGS) entry which is preliminary data.</text>
</comment>